<dbReference type="InterPro" id="IPR029039">
    <property type="entry name" value="Flavoprotein-like_sf"/>
</dbReference>
<dbReference type="STRING" id="363999.A0A439D9L8"/>
<keyword evidence="7 15" id="KW-0479">Metal-binding</keyword>
<evidence type="ECO:0000256" key="5">
    <source>
        <dbReference type="ARBA" id="ARBA00022630"/>
    </source>
</evidence>
<dbReference type="Gene3D" id="1.20.990.10">
    <property type="entry name" value="NADPH-cytochrome p450 Reductase, Chain A, domain 3"/>
    <property type="match status" value="1"/>
</dbReference>
<dbReference type="InterPro" id="IPR017938">
    <property type="entry name" value="Riboflavin_synthase-like_b-brl"/>
</dbReference>
<proteinExistence type="inferred from homology"/>
<dbReference type="PANTHER" id="PTHR19384:SF127">
    <property type="entry name" value="BIFUNCTIONAL CYTOCHROME P450_NADPH--P450 REDUCTASE"/>
    <property type="match status" value="1"/>
</dbReference>
<dbReference type="InterPro" id="IPR039261">
    <property type="entry name" value="FNR_nucleotide-bd"/>
</dbReference>
<evidence type="ECO:0000259" key="18">
    <source>
        <dbReference type="PROSITE" id="PS50902"/>
    </source>
</evidence>
<comment type="cofactor">
    <cofactor evidence="15">
        <name>FAD</name>
        <dbReference type="ChEBI" id="CHEBI:57692"/>
    </cofactor>
    <cofactor evidence="15">
        <name>FMN</name>
        <dbReference type="ChEBI" id="CHEBI:58210"/>
    </cofactor>
</comment>
<keyword evidence="10 15" id="KW-0249">Electron transport</keyword>
<feature type="domain" description="FAD-binding FR-type" evidence="19">
    <location>
        <begin position="666"/>
        <end position="902"/>
    </location>
</feature>
<dbReference type="GO" id="GO:0005506">
    <property type="term" value="F:iron ion binding"/>
    <property type="evidence" value="ECO:0007669"/>
    <property type="project" value="UniProtKB-UniRule"/>
</dbReference>
<dbReference type="Pfam" id="PF00175">
    <property type="entry name" value="NAD_binding_1"/>
    <property type="match status" value="1"/>
</dbReference>
<reference evidence="20 21" key="1">
    <citation type="submission" date="2018-12" db="EMBL/GenBank/DDBJ databases">
        <title>Draft genome sequence of Xylaria grammica IHI A82.</title>
        <authorList>
            <person name="Buettner E."/>
            <person name="Kellner H."/>
        </authorList>
    </citation>
    <scope>NUCLEOTIDE SEQUENCE [LARGE SCALE GENOMIC DNA]</scope>
    <source>
        <strain evidence="20 21">IHI A82</strain>
    </source>
</reference>
<evidence type="ECO:0000256" key="1">
    <source>
        <dbReference type="ARBA" id="ARBA00001971"/>
    </source>
</evidence>
<comment type="cofactor">
    <cofactor evidence="1 15 16">
        <name>heme</name>
        <dbReference type="ChEBI" id="CHEBI:30413"/>
    </cofactor>
</comment>
<dbReference type="EC" id="1.6.2.4" evidence="15"/>
<evidence type="ECO:0000256" key="11">
    <source>
        <dbReference type="ARBA" id="ARBA00023002"/>
    </source>
</evidence>
<gene>
    <name evidence="20" type="ORF">EKO27_g3987</name>
</gene>
<dbReference type="Gene3D" id="2.40.30.10">
    <property type="entry name" value="Translation factors"/>
    <property type="match status" value="1"/>
</dbReference>
<keyword evidence="21" id="KW-1185">Reference proteome</keyword>
<evidence type="ECO:0000259" key="19">
    <source>
        <dbReference type="PROSITE" id="PS51384"/>
    </source>
</evidence>
<dbReference type="PANTHER" id="PTHR19384">
    <property type="entry name" value="NITRIC OXIDE SYNTHASE-RELATED"/>
    <property type="match status" value="1"/>
</dbReference>
<dbReference type="PROSITE" id="PS51384">
    <property type="entry name" value="FAD_FR"/>
    <property type="match status" value="1"/>
</dbReference>
<dbReference type="InterPro" id="IPR001433">
    <property type="entry name" value="OxRdtase_FAD/NAD-bd"/>
</dbReference>
<evidence type="ECO:0000256" key="12">
    <source>
        <dbReference type="ARBA" id="ARBA00023004"/>
    </source>
</evidence>
<accession>A0A439D9L8</accession>
<comment type="caution">
    <text evidence="20">The sequence shown here is derived from an EMBL/GenBank/DDBJ whole genome shotgun (WGS) entry which is preliminary data.</text>
</comment>
<dbReference type="InterPro" id="IPR001128">
    <property type="entry name" value="Cyt_P450"/>
</dbReference>
<evidence type="ECO:0000256" key="3">
    <source>
        <dbReference type="ARBA" id="ARBA00022448"/>
    </source>
</evidence>
<name>A0A439D9L8_9PEZI</name>
<feature type="region of interest" description="Disordered" evidence="17">
    <location>
        <begin position="1"/>
        <end position="27"/>
    </location>
</feature>
<dbReference type="AlphaFoldDB" id="A0A439D9L8"/>
<dbReference type="GO" id="GO:0020037">
    <property type="term" value="F:heme binding"/>
    <property type="evidence" value="ECO:0007669"/>
    <property type="project" value="UniProtKB-UniRule"/>
</dbReference>
<sequence length="1065" mass="119085">MECPYKPGGSAGAQQQHGINETSTVPIPQPPTHWFTRNLPEMDPSFPVASLWRLAAVYGDIFKLDLVARQAVVVSSYELINEIMDQSRFRKNPSGPLKELRALLGDGLFTAYWDEENWHKAHRILMPVFGPIQIRKMFPEMLDSELAFDTIGICGFGYRFNSFYRDEIHPFAKEMAAALIEAGKRANRPSVENYLRIKSAEELNKNIHSMWKLCDDLVADRKRNPKPDARDLLNTMLNASDPQTGEKLSDENIRFNMVTFLVAGHETTSGTLAFLFYLLLKNPETYHKAQKEVDQVLGDGVLKPDHLPQFKYIEACIRETLRFQGPIGLLNIQPIEDTVIGGKYRVTADEIILCSVQGLHHDRRVWGEDADVFRPERLLDGGWERLPPNVWKPFGNGARACIGRFFAEQEMIMAVAMILQRFQVSMVDSNYNLRLKSTLTVKPDGFKMRAVRRPGKGLMVGIPGGFQETGEKSGDGKRSTVVRSLEEGRVGQSLLILYGSNAGTCRYLAEDLETTARDRGFNPEVKTMDEGTEQLSKDVPVVIITPSYEGKPADNAKKFVAWLEAGKPDSLKEVQFAVFGSGNSEWMNTFHRIPKLVDEMMPKLGAKRLIQSMFVDAKEDPTGPWEDWRDELLALFTGGQQSAIATTAELEVTVRKPETADMLAGEEILTGLVKENKQIAGSEVGSAKRHIEIELPEGVTYEPGDYLAVLPTNPPDIIRRVASRFGLNMDDIVTIKGTSKGFLTTAGSSTVVEILGARVELGTIASKRQIEAIAKTAEGSEQQKLRDLASSEDTFVKEVIDKRMSVLDLLEDHPSAKLSFAAYLDMLRPLTLRQYSISSSPLATLSERLELASLTYDVHSAPARSGNGRLFQGVASTYLATRAVGSRIRCFVRHSNTGFHLPNDPSTPIIMIAAGTGVAPMRGFIQQRACIAANNRNALGPALLYFGCRDYESDFLYADELREWETLGAVQVRPAFSRRGPPNIDGKTECKYTHERMWGEREEIRDLFRKGAKVYVCGSASKLAKSTNEVTKRIWRTAFPEKTEEDAEQWLEGIREVRYVSDVFD</sequence>
<dbReference type="CDD" id="cd06206">
    <property type="entry name" value="bifunctional_CYPOR"/>
    <property type="match status" value="1"/>
</dbReference>
<keyword evidence="12 15" id="KW-0408">Iron</keyword>
<keyword evidence="6 15" id="KW-0288">FMN</keyword>
<evidence type="ECO:0000256" key="9">
    <source>
        <dbReference type="ARBA" id="ARBA00022857"/>
    </source>
</evidence>
<dbReference type="Pfam" id="PF00258">
    <property type="entry name" value="Flavodoxin_1"/>
    <property type="match status" value="1"/>
</dbReference>
<dbReference type="InterPro" id="IPR017972">
    <property type="entry name" value="Cyt_P450_CS"/>
</dbReference>
<feature type="binding site" description="axial binding residue" evidence="16">
    <location>
        <position position="401"/>
    </location>
    <ligand>
        <name>heme</name>
        <dbReference type="ChEBI" id="CHEBI:30413"/>
    </ligand>
    <ligandPart>
        <name>Fe</name>
        <dbReference type="ChEBI" id="CHEBI:18248"/>
    </ligandPart>
</feature>
<dbReference type="InterPro" id="IPR036396">
    <property type="entry name" value="Cyt_P450_sf"/>
</dbReference>
<organism evidence="20 21">
    <name type="scientific">Xylaria grammica</name>
    <dbReference type="NCBI Taxonomy" id="363999"/>
    <lineage>
        <taxon>Eukaryota</taxon>
        <taxon>Fungi</taxon>
        <taxon>Dikarya</taxon>
        <taxon>Ascomycota</taxon>
        <taxon>Pezizomycotina</taxon>
        <taxon>Sordariomycetes</taxon>
        <taxon>Xylariomycetidae</taxon>
        <taxon>Xylariales</taxon>
        <taxon>Xylariaceae</taxon>
        <taxon>Xylaria</taxon>
    </lineage>
</organism>
<evidence type="ECO:0000256" key="15">
    <source>
        <dbReference type="PIRNR" id="PIRNR000209"/>
    </source>
</evidence>
<dbReference type="InterPro" id="IPR008254">
    <property type="entry name" value="Flavodoxin/NO_synth"/>
</dbReference>
<dbReference type="InterPro" id="IPR017927">
    <property type="entry name" value="FAD-bd_FR_type"/>
</dbReference>
<keyword evidence="11 15" id="KW-0560">Oxidoreductase</keyword>
<keyword evidence="3 15" id="KW-0813">Transport</keyword>
<dbReference type="InterPro" id="IPR023206">
    <property type="entry name" value="Bifunctional_P450_P450_red"/>
</dbReference>
<evidence type="ECO:0000256" key="10">
    <source>
        <dbReference type="ARBA" id="ARBA00022982"/>
    </source>
</evidence>
<comment type="catalytic activity">
    <reaction evidence="14 15">
        <text>2 oxidized [cytochrome P450] + NADPH = 2 reduced [cytochrome P450] + NADP(+) + H(+)</text>
        <dbReference type="Rhea" id="RHEA:24040"/>
        <dbReference type="Rhea" id="RHEA-COMP:14627"/>
        <dbReference type="Rhea" id="RHEA-COMP:14628"/>
        <dbReference type="ChEBI" id="CHEBI:15378"/>
        <dbReference type="ChEBI" id="CHEBI:55376"/>
        <dbReference type="ChEBI" id="CHEBI:57783"/>
        <dbReference type="ChEBI" id="CHEBI:58349"/>
        <dbReference type="ChEBI" id="CHEBI:60344"/>
        <dbReference type="EC" id="1.6.2.4"/>
    </reaction>
</comment>
<evidence type="ECO:0000256" key="7">
    <source>
        <dbReference type="ARBA" id="ARBA00022723"/>
    </source>
</evidence>
<evidence type="ECO:0000256" key="8">
    <source>
        <dbReference type="ARBA" id="ARBA00022827"/>
    </source>
</evidence>
<keyword evidence="4 15" id="KW-0349">Heme</keyword>
<evidence type="ECO:0000313" key="21">
    <source>
        <dbReference type="Proteomes" id="UP000286045"/>
    </source>
</evidence>
<dbReference type="PRINTS" id="PR00369">
    <property type="entry name" value="FLAVODOXIN"/>
</dbReference>
<evidence type="ECO:0000256" key="14">
    <source>
        <dbReference type="ARBA" id="ARBA00049342"/>
    </source>
</evidence>
<dbReference type="GO" id="GO:0003958">
    <property type="term" value="F:NADPH-hemoprotein reductase activity"/>
    <property type="evidence" value="ECO:0007669"/>
    <property type="project" value="UniProtKB-UniRule"/>
</dbReference>
<dbReference type="GO" id="GO:0005829">
    <property type="term" value="C:cytosol"/>
    <property type="evidence" value="ECO:0007669"/>
    <property type="project" value="TreeGrafter"/>
</dbReference>
<dbReference type="Gene3D" id="1.10.630.10">
    <property type="entry name" value="Cytochrome P450"/>
    <property type="match status" value="1"/>
</dbReference>
<dbReference type="Gene3D" id="3.40.50.360">
    <property type="match status" value="1"/>
</dbReference>
<dbReference type="Pfam" id="PF00067">
    <property type="entry name" value="p450"/>
    <property type="match status" value="2"/>
</dbReference>
<dbReference type="GO" id="GO:0070330">
    <property type="term" value="F:aromatase activity"/>
    <property type="evidence" value="ECO:0007669"/>
    <property type="project" value="UniProtKB-UniRule"/>
</dbReference>
<evidence type="ECO:0000313" key="20">
    <source>
        <dbReference type="EMBL" id="RWA11113.1"/>
    </source>
</evidence>
<dbReference type="Proteomes" id="UP000286045">
    <property type="component" value="Unassembled WGS sequence"/>
</dbReference>
<dbReference type="Gene3D" id="3.40.50.80">
    <property type="entry name" value="Nucleotide-binding domain of ferredoxin-NADP reductase (FNR) module"/>
    <property type="match status" value="1"/>
</dbReference>
<dbReference type="SUPFAM" id="SSF52343">
    <property type="entry name" value="Ferredoxin reductase-like, C-terminal NADP-linked domain"/>
    <property type="match status" value="1"/>
</dbReference>
<feature type="compositionally biased region" description="Polar residues" evidence="17">
    <location>
        <begin position="12"/>
        <end position="26"/>
    </location>
</feature>
<dbReference type="PROSITE" id="PS50902">
    <property type="entry name" value="FLAVODOXIN_LIKE"/>
    <property type="match status" value="1"/>
</dbReference>
<keyword evidence="9 15" id="KW-0521">NADP</keyword>
<dbReference type="EC" id="1.14.14.1" evidence="15"/>
<keyword evidence="5 15" id="KW-0285">Flavoprotein</keyword>
<dbReference type="SUPFAM" id="SSF48264">
    <property type="entry name" value="Cytochrome P450"/>
    <property type="match status" value="1"/>
</dbReference>
<dbReference type="SUPFAM" id="SSF52218">
    <property type="entry name" value="Flavoproteins"/>
    <property type="match status" value="1"/>
</dbReference>
<dbReference type="Pfam" id="PF00667">
    <property type="entry name" value="FAD_binding_1"/>
    <property type="match status" value="1"/>
</dbReference>
<evidence type="ECO:0000256" key="16">
    <source>
        <dbReference type="PIRSR" id="PIRSR000209-1"/>
    </source>
</evidence>
<evidence type="ECO:0000256" key="2">
    <source>
        <dbReference type="ARBA" id="ARBA00010018"/>
    </source>
</evidence>
<keyword evidence="8 15" id="KW-0274">FAD</keyword>
<evidence type="ECO:0000256" key="13">
    <source>
        <dbReference type="ARBA" id="ARBA00023033"/>
    </source>
</evidence>
<feature type="domain" description="Flavodoxin-like" evidence="18">
    <location>
        <begin position="494"/>
        <end position="633"/>
    </location>
</feature>
<protein>
    <recommendedName>
        <fullName evidence="15">Bifunctional cytochrome P450/NADPH--P450 reductase</fullName>
    </recommendedName>
    <domain>
        <recommendedName>
            <fullName evidence="15">Cytochrome P450</fullName>
            <ecNumber evidence="15">1.14.14.1</ecNumber>
        </recommendedName>
    </domain>
    <domain>
        <recommendedName>
            <fullName evidence="15">NADPH--cytochrome P450 reductase</fullName>
            <ecNumber evidence="15">1.6.2.4</ecNumber>
        </recommendedName>
    </domain>
</protein>
<comment type="catalytic activity">
    <reaction evidence="15">
        <text>an organic molecule + reduced [NADPH--hemoprotein reductase] + O2 = an alcohol + oxidized [NADPH--hemoprotein reductase] + H2O + H(+)</text>
        <dbReference type="Rhea" id="RHEA:17149"/>
        <dbReference type="Rhea" id="RHEA-COMP:11964"/>
        <dbReference type="Rhea" id="RHEA-COMP:11965"/>
        <dbReference type="ChEBI" id="CHEBI:15377"/>
        <dbReference type="ChEBI" id="CHEBI:15378"/>
        <dbReference type="ChEBI" id="CHEBI:15379"/>
        <dbReference type="ChEBI" id="CHEBI:30879"/>
        <dbReference type="ChEBI" id="CHEBI:57618"/>
        <dbReference type="ChEBI" id="CHEBI:58210"/>
        <dbReference type="ChEBI" id="CHEBI:142491"/>
        <dbReference type="EC" id="1.14.14.1"/>
    </reaction>
</comment>
<dbReference type="InterPro" id="IPR003097">
    <property type="entry name" value="CysJ-like_FAD-binding"/>
</dbReference>
<dbReference type="CDD" id="cd11068">
    <property type="entry name" value="CYP120A1"/>
    <property type="match status" value="1"/>
</dbReference>
<dbReference type="InterPro" id="IPR001709">
    <property type="entry name" value="Flavoprot_Pyr_Nucl_cyt_Rdtase"/>
</dbReference>
<dbReference type="InterPro" id="IPR001094">
    <property type="entry name" value="Flavdoxin-like"/>
</dbReference>
<evidence type="ECO:0000256" key="6">
    <source>
        <dbReference type="ARBA" id="ARBA00022643"/>
    </source>
</evidence>
<dbReference type="PRINTS" id="PR00371">
    <property type="entry name" value="FPNCR"/>
</dbReference>
<dbReference type="PROSITE" id="PS00086">
    <property type="entry name" value="CYTOCHROME_P450"/>
    <property type="match status" value="1"/>
</dbReference>
<dbReference type="PIRSF" id="PIRSF000209">
    <property type="entry name" value="Bifunctional_P450_P450R"/>
    <property type="match status" value="1"/>
</dbReference>
<dbReference type="GO" id="GO:0050660">
    <property type="term" value="F:flavin adenine dinucleotide binding"/>
    <property type="evidence" value="ECO:0007669"/>
    <property type="project" value="TreeGrafter"/>
</dbReference>
<dbReference type="InterPro" id="IPR023173">
    <property type="entry name" value="NADPH_Cyt_P450_Rdtase_alpha"/>
</dbReference>
<dbReference type="SUPFAM" id="SSF63380">
    <property type="entry name" value="Riboflavin synthase domain-like"/>
    <property type="match status" value="1"/>
</dbReference>
<evidence type="ECO:0000256" key="17">
    <source>
        <dbReference type="SAM" id="MobiDB-lite"/>
    </source>
</evidence>
<evidence type="ECO:0000256" key="4">
    <source>
        <dbReference type="ARBA" id="ARBA00022617"/>
    </source>
</evidence>
<comment type="similarity">
    <text evidence="2 15">In the N-terminal section; belongs to the cytochrome P450 family.</text>
</comment>
<dbReference type="GO" id="GO:0010181">
    <property type="term" value="F:FMN binding"/>
    <property type="evidence" value="ECO:0007669"/>
    <property type="project" value="UniProtKB-UniRule"/>
</dbReference>
<dbReference type="EMBL" id="RYZI01000090">
    <property type="protein sequence ID" value="RWA11113.1"/>
    <property type="molecule type" value="Genomic_DNA"/>
</dbReference>
<keyword evidence="13 15" id="KW-0503">Monooxygenase</keyword>